<name>A0AAV5WAH9_9BILA</name>
<dbReference type="EMBL" id="BTSY01000005">
    <property type="protein sequence ID" value="GMT28837.1"/>
    <property type="molecule type" value="Genomic_DNA"/>
</dbReference>
<keyword evidence="3" id="KW-1185">Reference proteome</keyword>
<dbReference type="AlphaFoldDB" id="A0AAV5WAH9"/>
<reference evidence="2" key="1">
    <citation type="submission" date="2023-10" db="EMBL/GenBank/DDBJ databases">
        <title>Genome assembly of Pristionchus species.</title>
        <authorList>
            <person name="Yoshida K."/>
            <person name="Sommer R.J."/>
        </authorList>
    </citation>
    <scope>NUCLEOTIDE SEQUENCE</scope>
    <source>
        <strain evidence="2">RS5133</strain>
    </source>
</reference>
<evidence type="ECO:0000313" key="3">
    <source>
        <dbReference type="Proteomes" id="UP001432322"/>
    </source>
</evidence>
<comment type="caution">
    <text evidence="2">The sequence shown here is derived from an EMBL/GenBank/DDBJ whole genome shotgun (WGS) entry which is preliminary data.</text>
</comment>
<protein>
    <recommendedName>
        <fullName evidence="4">WD40 domain-containing protein</fullName>
    </recommendedName>
</protein>
<feature type="region of interest" description="Disordered" evidence="1">
    <location>
        <begin position="936"/>
        <end position="1009"/>
    </location>
</feature>
<proteinExistence type="predicted"/>
<evidence type="ECO:0008006" key="4">
    <source>
        <dbReference type="Google" id="ProtNLM"/>
    </source>
</evidence>
<organism evidence="2 3">
    <name type="scientific">Pristionchus fissidentatus</name>
    <dbReference type="NCBI Taxonomy" id="1538716"/>
    <lineage>
        <taxon>Eukaryota</taxon>
        <taxon>Metazoa</taxon>
        <taxon>Ecdysozoa</taxon>
        <taxon>Nematoda</taxon>
        <taxon>Chromadorea</taxon>
        <taxon>Rhabditida</taxon>
        <taxon>Rhabditina</taxon>
        <taxon>Diplogasteromorpha</taxon>
        <taxon>Diplogasteroidea</taxon>
        <taxon>Neodiplogasteridae</taxon>
        <taxon>Pristionchus</taxon>
    </lineage>
</organism>
<sequence length="1009" mass="116753">DNDSLPSPVKKFMIRRRENHDEISPKLVVLCEDGSLYSQCLEGREEEVIKTTCSELSHSESAGSSFCSEDYSVLTMNRSERKLWERTKRKRMAAIDATEKAAKISREENGEKRRDLNGWRELAAERSFYDMYVSDDGMTSSCMAYGDHEVIGISGYDRTITFHWTTKQKILSVACNGMYFCVQTDDMKVVVRQYTENDNSNWRLIIEMDCDAMDTIDGLCPCYGSFRHETITSIHASWDTKEWKPTTVIGTSSGSLYAIHRYPVRTEKKGIDDVITEEFEKTLDRDIAHPFKVKSIRSQSTSSSVVKGYPIVYIKEDSTNDLGLTILYENGMVARMEKGGKGVDLLMDSMERRGKTQMLNGWKEKEMWITQSMSDLIVSTVDHEVKEVAEFKHAPVDFDNLRGRFTLLYGEDSIQLLCVSNGGIVQVESSCFTTFSDIRWIDPMANAKKIVWDCIEKDAERDVYRDSGRLASLFRVGDDGSMAYTIILGEYIHEKRIRSGHLHRTKSWKTEERWSACALMADRDDRSQWELLRDLHRVFALIGTEDGRLFALHFCVDFSSPIGEEPPVELRGATMTSKVTTIALPHRDEYHSGEKGGRHEIPDDTASKWDGVNDDLRGLRFAVGYLDRKIRVFILKQKDCHRKFDAIGMHELDENIGVTKMAIRYNPYQSSTEIDAIDGAGRLHRFVCQFRVPFTPSQGFEKDETGGKGITRYMRTRVGREKHEYARAPTKFPVELTDLSRDLITYEEVKTKDEETIEIVTTLHQFYLKQREWKTDGRHNWRIAIGTNEGDLSIFAATDYRLILRFDTLHSSPIRAISTTALDFSHSSLMYVTMTEGGEEEYVEDNLDFPREACFMATVAEDGSVALSVIINEKLVVLERLTTEVKCPRSIICLRDGYKKDVRVIVMGGTEVETLYFEKGYIMWRLRELKRKMKKAERREMTAMKEDRERQREEMREKREEEKEKRREDREKRREKREMKKKKENGSEENEVEMESVRGHTVDDDIYWM</sequence>
<dbReference type="Proteomes" id="UP001432322">
    <property type="component" value="Unassembled WGS sequence"/>
</dbReference>
<evidence type="ECO:0000256" key="1">
    <source>
        <dbReference type="SAM" id="MobiDB-lite"/>
    </source>
</evidence>
<feature type="compositionally biased region" description="Basic and acidic residues" evidence="1">
    <location>
        <begin position="937"/>
        <end position="978"/>
    </location>
</feature>
<accession>A0AAV5WAH9</accession>
<gene>
    <name evidence="2" type="ORF">PFISCL1PPCAC_20134</name>
</gene>
<feature type="non-terminal residue" evidence="2">
    <location>
        <position position="1"/>
    </location>
</feature>
<evidence type="ECO:0000313" key="2">
    <source>
        <dbReference type="EMBL" id="GMT28837.1"/>
    </source>
</evidence>